<proteinExistence type="inferred from homology"/>
<gene>
    <name evidence="3" type="ORF">L288_14570</name>
</gene>
<accession>T0HWZ9</accession>
<organism evidence="3 4">
    <name type="scientific">Sphingobium quisquiliarum P25</name>
    <dbReference type="NCBI Taxonomy" id="1329909"/>
    <lineage>
        <taxon>Bacteria</taxon>
        <taxon>Pseudomonadati</taxon>
        <taxon>Pseudomonadota</taxon>
        <taxon>Alphaproteobacteria</taxon>
        <taxon>Sphingomonadales</taxon>
        <taxon>Sphingomonadaceae</taxon>
        <taxon>Sphingobium</taxon>
    </lineage>
</organism>
<evidence type="ECO:0000256" key="2">
    <source>
        <dbReference type="ARBA" id="ARBA00023002"/>
    </source>
</evidence>
<dbReference type="PANTHER" id="PTHR44196:SF1">
    <property type="entry name" value="DEHYDROGENASE_REDUCTASE SDR FAMILY MEMBER 7B"/>
    <property type="match status" value="1"/>
</dbReference>
<keyword evidence="4" id="KW-1185">Reference proteome</keyword>
<dbReference type="InterPro" id="IPR002347">
    <property type="entry name" value="SDR_fam"/>
</dbReference>
<reference evidence="3 4" key="1">
    <citation type="journal article" date="2013" name="Genome Announc.">
        <title>Draft Genome Sequence of Sphingobium quisquiliarum Strain P25T, a Novel Hexachlorocyclohexane (HCH)-Degrading Bacterium Isolated from an HCH Dumpsite.</title>
        <authorList>
            <person name="Kumar Singh A."/>
            <person name="Sangwan N."/>
            <person name="Sharma A."/>
            <person name="Gupta V."/>
            <person name="Khurana J.P."/>
            <person name="Lal R."/>
        </authorList>
    </citation>
    <scope>NUCLEOTIDE SEQUENCE [LARGE SCALE GENOMIC DNA]</scope>
    <source>
        <strain evidence="3 4">P25</strain>
    </source>
</reference>
<evidence type="ECO:0000256" key="1">
    <source>
        <dbReference type="ARBA" id="ARBA00006484"/>
    </source>
</evidence>
<comment type="caution">
    <text evidence="3">The sequence shown here is derived from an EMBL/GenBank/DDBJ whole genome shotgun (WGS) entry which is preliminary data.</text>
</comment>
<name>T0HWZ9_9SPHN</name>
<dbReference type="PATRIC" id="fig|1329909.3.peg.2804"/>
<protein>
    <recommendedName>
        <fullName evidence="5">Short-chain dehydrogenase</fullName>
    </recommendedName>
</protein>
<dbReference type="PRINTS" id="PR00081">
    <property type="entry name" value="GDHRDH"/>
</dbReference>
<dbReference type="InterPro" id="IPR036291">
    <property type="entry name" value="NAD(P)-bd_dom_sf"/>
</dbReference>
<dbReference type="CDD" id="cd05233">
    <property type="entry name" value="SDR_c"/>
    <property type="match status" value="1"/>
</dbReference>
<keyword evidence="2" id="KW-0560">Oxidoreductase</keyword>
<evidence type="ECO:0008006" key="5">
    <source>
        <dbReference type="Google" id="ProtNLM"/>
    </source>
</evidence>
<dbReference type="InterPro" id="IPR020904">
    <property type="entry name" value="Sc_DH/Rdtase_CS"/>
</dbReference>
<evidence type="ECO:0000313" key="3">
    <source>
        <dbReference type="EMBL" id="EQB03820.1"/>
    </source>
</evidence>
<dbReference type="Pfam" id="PF00106">
    <property type="entry name" value="adh_short"/>
    <property type="match status" value="1"/>
</dbReference>
<dbReference type="EMBL" id="ATHO01000131">
    <property type="protein sequence ID" value="EQB03820.1"/>
    <property type="molecule type" value="Genomic_DNA"/>
</dbReference>
<evidence type="ECO:0000313" key="4">
    <source>
        <dbReference type="Proteomes" id="UP000015525"/>
    </source>
</evidence>
<dbReference type="AlphaFoldDB" id="T0HWZ9"/>
<sequence>MAEYKDKLAYITGSASGIGRGLALAFAKRGSALALADVSEAGLEETKALALAAGAPKVTTHLCDVSAIDQIERVAKEVLDAHGDVHFLCANAGIGIAGIPFTSVTQREVRWVMDVNTIGVYETVRSLLPSMLAHGQPGHILCTSSLAGLLTPPGWHHGIYSASKFGVAALAQGMRDEIGDRPIKVSSIYPGMVRTNISNTFRSLRPTGGVAPQLPEGLDMNVAIPPAQAAEIILAAAEAGVEDICTHPDEAREMHEAYSQRVKAGIAASAAAIERLSKAEAELPA</sequence>
<comment type="similarity">
    <text evidence="1">Belongs to the short-chain dehydrogenases/reductases (SDR) family.</text>
</comment>
<dbReference type="PROSITE" id="PS00061">
    <property type="entry name" value="ADH_SHORT"/>
    <property type="match status" value="1"/>
</dbReference>
<dbReference type="PANTHER" id="PTHR44196">
    <property type="entry name" value="DEHYDROGENASE/REDUCTASE SDR FAMILY MEMBER 7B"/>
    <property type="match status" value="1"/>
</dbReference>
<dbReference type="Proteomes" id="UP000015525">
    <property type="component" value="Unassembled WGS sequence"/>
</dbReference>
<dbReference type="SUPFAM" id="SSF51735">
    <property type="entry name" value="NAD(P)-binding Rossmann-fold domains"/>
    <property type="match status" value="1"/>
</dbReference>
<dbReference type="GO" id="GO:0016020">
    <property type="term" value="C:membrane"/>
    <property type="evidence" value="ECO:0007669"/>
    <property type="project" value="TreeGrafter"/>
</dbReference>
<dbReference type="RefSeq" id="WP_021239030.1">
    <property type="nucleotide sequence ID" value="NZ_ATHO01000131.1"/>
</dbReference>
<dbReference type="GO" id="GO:0016491">
    <property type="term" value="F:oxidoreductase activity"/>
    <property type="evidence" value="ECO:0007669"/>
    <property type="project" value="UniProtKB-KW"/>
</dbReference>
<dbReference type="Gene3D" id="3.40.50.720">
    <property type="entry name" value="NAD(P)-binding Rossmann-like Domain"/>
    <property type="match status" value="1"/>
</dbReference>